<protein>
    <submittedName>
        <fullName evidence="1">Uncharacterized protein</fullName>
    </submittedName>
</protein>
<organism evidence="1 2">
    <name type="scientific">Paraburkholderia rhynchosiae</name>
    <dbReference type="NCBI Taxonomy" id="487049"/>
    <lineage>
        <taxon>Bacteria</taxon>
        <taxon>Pseudomonadati</taxon>
        <taxon>Pseudomonadota</taxon>
        <taxon>Betaproteobacteria</taxon>
        <taxon>Burkholderiales</taxon>
        <taxon>Burkholderiaceae</taxon>
        <taxon>Paraburkholderia</taxon>
    </lineage>
</organism>
<dbReference type="Proteomes" id="UP001629235">
    <property type="component" value="Unassembled WGS sequence"/>
</dbReference>
<evidence type="ECO:0000313" key="1">
    <source>
        <dbReference type="EMBL" id="MFM0106419.1"/>
    </source>
</evidence>
<accession>A0ACC7NHG5</accession>
<reference evidence="1 2" key="1">
    <citation type="journal article" date="2024" name="Chem. Sci.">
        <title>Discovery of megapolipeptins by genome mining of a Burkholderiales bacteria collection.</title>
        <authorList>
            <person name="Paulo B.S."/>
            <person name="Recchia M.J.J."/>
            <person name="Lee S."/>
            <person name="Fergusson C.H."/>
            <person name="Romanowski S.B."/>
            <person name="Hernandez A."/>
            <person name="Krull N."/>
            <person name="Liu D.Y."/>
            <person name="Cavanagh H."/>
            <person name="Bos A."/>
            <person name="Gray C.A."/>
            <person name="Murphy B.T."/>
            <person name="Linington R.G."/>
            <person name="Eustaquio A.S."/>
        </authorList>
    </citation>
    <scope>NUCLEOTIDE SEQUENCE [LARGE SCALE GENOMIC DNA]</scope>
    <source>
        <strain evidence="1 2">RL18-126-BIB-B</strain>
    </source>
</reference>
<proteinExistence type="predicted"/>
<sequence>MPESIEPAQRAERRRYANAAADPPGTPAQAGRGFPWDIASMNSGFPDSARPDFRNPGRHPPLEYKNMIEIK</sequence>
<gene>
    <name evidence="1" type="ORF">PQR01_23765</name>
</gene>
<comment type="caution">
    <text evidence="1">The sequence shown here is derived from an EMBL/GenBank/DDBJ whole genome shotgun (WGS) entry which is preliminary data.</text>
</comment>
<dbReference type="EMBL" id="JAQQDW010000054">
    <property type="protein sequence ID" value="MFM0106419.1"/>
    <property type="molecule type" value="Genomic_DNA"/>
</dbReference>
<keyword evidence="2" id="KW-1185">Reference proteome</keyword>
<name>A0ACC7NHG5_9BURK</name>
<evidence type="ECO:0000313" key="2">
    <source>
        <dbReference type="Proteomes" id="UP001629235"/>
    </source>
</evidence>